<dbReference type="EC" id="3.4.19.12" evidence="10"/>
<comment type="catalytic activity">
    <reaction evidence="1 10">
        <text>Thiol-dependent hydrolysis of ester, thioester, amide, peptide and isopeptide bonds formed by the C-terminal Gly of ubiquitin (a 76-residue protein attached to proteins as an intracellular targeting signal).</text>
        <dbReference type="EC" id="3.4.19.12"/>
    </reaction>
</comment>
<dbReference type="PANTHER" id="PTHR21646">
    <property type="entry name" value="UBIQUITIN CARBOXYL-TERMINAL HYDROLASE"/>
    <property type="match status" value="1"/>
</dbReference>
<reference evidence="14" key="2">
    <citation type="submission" date="2025-09" db="UniProtKB">
        <authorList>
            <consortium name="Ensembl"/>
        </authorList>
    </citation>
    <scope>IDENTIFICATION</scope>
</reference>
<dbReference type="InterPro" id="IPR006615">
    <property type="entry name" value="Pept_C19_DUSP"/>
</dbReference>
<evidence type="ECO:0000256" key="1">
    <source>
        <dbReference type="ARBA" id="ARBA00000707"/>
    </source>
</evidence>
<evidence type="ECO:0000256" key="11">
    <source>
        <dbReference type="SAM" id="MobiDB-lite"/>
    </source>
</evidence>
<evidence type="ECO:0000256" key="6">
    <source>
        <dbReference type="ARBA" id="ARBA00022786"/>
    </source>
</evidence>
<evidence type="ECO:0000256" key="2">
    <source>
        <dbReference type="ARBA" id="ARBA00004123"/>
    </source>
</evidence>
<evidence type="ECO:0000256" key="8">
    <source>
        <dbReference type="ARBA" id="ARBA00022807"/>
    </source>
</evidence>
<keyword evidence="5 10" id="KW-0645">Protease</keyword>
<dbReference type="Gene3D" id="3.30.2230.10">
    <property type="entry name" value="DUSP-like"/>
    <property type="match status" value="1"/>
</dbReference>
<dbReference type="GeneTree" id="ENSGT00940000160485"/>
<evidence type="ECO:0000256" key="5">
    <source>
        <dbReference type="ARBA" id="ARBA00022670"/>
    </source>
</evidence>
<dbReference type="Gene3D" id="3.10.20.90">
    <property type="entry name" value="Phosphatidylinositol 3-kinase Catalytic Subunit, Chain A, domain 1"/>
    <property type="match status" value="1"/>
</dbReference>
<dbReference type="PROSITE" id="PS50235">
    <property type="entry name" value="USP_3"/>
    <property type="match status" value="1"/>
</dbReference>
<dbReference type="PROSITE" id="PS51283">
    <property type="entry name" value="DUSP"/>
    <property type="match status" value="1"/>
</dbReference>
<evidence type="ECO:0000313" key="15">
    <source>
        <dbReference type="Proteomes" id="UP000694559"/>
    </source>
</evidence>
<feature type="region of interest" description="Disordered" evidence="11">
    <location>
        <begin position="1"/>
        <end position="29"/>
    </location>
</feature>
<dbReference type="InterPro" id="IPR018200">
    <property type="entry name" value="USP_CS"/>
</dbReference>
<dbReference type="InterPro" id="IPR028135">
    <property type="entry name" value="Ub_USP-typ"/>
</dbReference>
<dbReference type="PROSITE" id="PS00973">
    <property type="entry name" value="USP_2"/>
    <property type="match status" value="1"/>
</dbReference>
<dbReference type="GO" id="GO:0005737">
    <property type="term" value="C:cytoplasm"/>
    <property type="evidence" value="ECO:0007669"/>
    <property type="project" value="UniProtKB-SubCell"/>
</dbReference>
<reference evidence="14" key="1">
    <citation type="submission" date="2025-08" db="UniProtKB">
        <authorList>
            <consortium name="Ensembl"/>
        </authorList>
    </citation>
    <scope>IDENTIFICATION</scope>
</reference>
<dbReference type="CDD" id="cd02674">
    <property type="entry name" value="Peptidase_C19R"/>
    <property type="match status" value="1"/>
</dbReference>
<gene>
    <name evidence="14" type="primary">USP11</name>
</gene>
<feature type="domain" description="USP" evidence="12">
    <location>
        <begin position="267"/>
        <end position="756"/>
    </location>
</feature>
<dbReference type="InterPro" id="IPR001394">
    <property type="entry name" value="Peptidase_C19_UCH"/>
</dbReference>
<name>A0A8C6X8G6_NAJNA</name>
<comment type="similarity">
    <text evidence="10">Belongs to the peptidase C19 family.</text>
</comment>
<keyword evidence="4" id="KW-0963">Cytoplasm</keyword>
<dbReference type="PROSITE" id="PS00972">
    <property type="entry name" value="USP_1"/>
    <property type="match status" value="1"/>
</dbReference>
<keyword evidence="15" id="KW-1185">Reference proteome</keyword>
<evidence type="ECO:0000256" key="7">
    <source>
        <dbReference type="ARBA" id="ARBA00022801"/>
    </source>
</evidence>
<dbReference type="GO" id="GO:0006508">
    <property type="term" value="P:proteolysis"/>
    <property type="evidence" value="ECO:0007669"/>
    <property type="project" value="UniProtKB-KW"/>
</dbReference>
<dbReference type="FunFam" id="3.90.70.10:FF:000013">
    <property type="entry name" value="ubiquitin carboxyl-terminal hydrolase 15 isoform X1"/>
    <property type="match status" value="1"/>
</dbReference>
<keyword evidence="7 10" id="KW-0378">Hydrolase</keyword>
<dbReference type="InterPro" id="IPR035927">
    <property type="entry name" value="DUSP-like_sf"/>
</dbReference>
<evidence type="ECO:0000259" key="12">
    <source>
        <dbReference type="PROSITE" id="PS50235"/>
    </source>
</evidence>
<evidence type="ECO:0000256" key="9">
    <source>
        <dbReference type="ARBA" id="ARBA00023242"/>
    </source>
</evidence>
<evidence type="ECO:0000313" key="14">
    <source>
        <dbReference type="Ensembl" id="ENSNNAP00000010646.1"/>
    </source>
</evidence>
<dbReference type="AlphaFoldDB" id="A0A8C6X8G6"/>
<dbReference type="Pfam" id="PF14836">
    <property type="entry name" value="Ubiquitin_3"/>
    <property type="match status" value="1"/>
</dbReference>
<dbReference type="PANTHER" id="PTHR21646:SF29">
    <property type="entry name" value="UBIQUITIN CARBOXYL-TERMINAL HYDROLASE 11"/>
    <property type="match status" value="1"/>
</dbReference>
<dbReference type="Pfam" id="PF00443">
    <property type="entry name" value="UCH"/>
    <property type="match status" value="1"/>
</dbReference>
<dbReference type="Proteomes" id="UP000694559">
    <property type="component" value="Unplaced"/>
</dbReference>
<dbReference type="SUPFAM" id="SSF143791">
    <property type="entry name" value="DUSP-like"/>
    <property type="match status" value="1"/>
</dbReference>
<dbReference type="GO" id="GO:0004843">
    <property type="term" value="F:cysteine-type deubiquitinase activity"/>
    <property type="evidence" value="ECO:0007669"/>
    <property type="project" value="UniProtKB-UniRule"/>
</dbReference>
<dbReference type="Gene3D" id="3.90.70.10">
    <property type="entry name" value="Cysteine proteinases"/>
    <property type="match status" value="1"/>
</dbReference>
<protein>
    <recommendedName>
        <fullName evidence="10">Ubiquitin carboxyl-terminal hydrolase</fullName>
        <ecNumber evidence="10">3.4.19.12</ecNumber>
    </recommendedName>
</protein>
<keyword evidence="9" id="KW-0539">Nucleus</keyword>
<keyword evidence="8 10" id="KW-0788">Thiol protease</keyword>
<dbReference type="GO" id="GO:0005634">
    <property type="term" value="C:nucleus"/>
    <property type="evidence" value="ECO:0007669"/>
    <property type="project" value="UniProtKB-SubCell"/>
</dbReference>
<proteinExistence type="inferred from homology"/>
<dbReference type="SMART" id="SM00695">
    <property type="entry name" value="DUSP"/>
    <property type="match status" value="1"/>
</dbReference>
<dbReference type="GO" id="GO:0016579">
    <property type="term" value="P:protein deubiquitination"/>
    <property type="evidence" value="ECO:0007669"/>
    <property type="project" value="InterPro"/>
</dbReference>
<dbReference type="Ensembl" id="ENSNNAT00000011136.1">
    <property type="protein sequence ID" value="ENSNNAP00000010646.1"/>
    <property type="gene ID" value="ENSNNAG00000007011.1"/>
</dbReference>
<feature type="domain" description="DUSP" evidence="13">
    <location>
        <begin position="7"/>
        <end position="118"/>
    </location>
</feature>
<dbReference type="InterPro" id="IPR028889">
    <property type="entry name" value="USP"/>
</dbReference>
<accession>A0A8C6X8G6</accession>
<evidence type="ECO:0000256" key="4">
    <source>
        <dbReference type="ARBA" id="ARBA00022490"/>
    </source>
</evidence>
<sequence>MAERGLPGLEAQRRQVEGEGPGQPGRKRPLGAGEKWYLLENHWYKQWKVYVESGDQNSNAFPGRINNAELFEDLESYRLKDRLVEHEEYILVPEEVWGKLVSWYGIEHGQPAIERKVVGLPSMQKVEVYLVELYLCQHNDVDSHVVTQFSRMDTIDSVLKEARHQFSVPAEDESRLWVKNADGSYERLRNLQMTVLDACLSSGQIVIMETRSKDGTWPSIAASPVQDPTGTRLWVSPPLFHSLTSPAFFRNNSIDEEEQYRGQPGICGLTNLGNTCFMNSALQCLSNVPPLTEYFLNNHYLDELNFSNPLGMKGEIAEAYADLIKQKWSGHHRSIVPRMFKTKVGHFASQFLGYQQHDSQELLSFLLDGLHEDLNRVKKKEYIELKDAAGRPDEVRSSKEAWRNHKRRNNSIIVDIFHGLFKSTLVCPECKKISVTFDPFCYLSVPLPISKDRAMEVFFVSMDPCKKPEQHRLIVPKAGKVLDLCHALSEHTDVPAERMMVADVFSHRFYKIYQREEYLSCILDRDDIFIYEVSVSCLEDPASADAVVLPIYLRERTQSRDYSNSYYGVVLFGHPLLVSVPRDQLSSDGYIKHGCMGYTPNKNPVKLQECIELFTTMETLEEENPWYCPTCKKEQLATKKLDLWSLPEILIIHLKRFSYTKFSREKLDTLVEFPIQGLDFSDFIIKPQKEMDASLYKYDLIAVSNHYGGLRDGHYTTFARNKDTGTWFYFDDSSVSAVSNNQIESKAAYVLFYQRQDKICHPTQLAASTSMPACGNEEDYAACCDSHSQELANRDFMDVD</sequence>
<dbReference type="Pfam" id="PF06337">
    <property type="entry name" value="DUSP"/>
    <property type="match status" value="1"/>
</dbReference>
<evidence type="ECO:0000256" key="10">
    <source>
        <dbReference type="RuleBase" id="RU366025"/>
    </source>
</evidence>
<evidence type="ECO:0000256" key="3">
    <source>
        <dbReference type="ARBA" id="ARBA00004496"/>
    </source>
</evidence>
<keyword evidence="6 10" id="KW-0833">Ubl conjugation pathway</keyword>
<dbReference type="SUPFAM" id="SSF54001">
    <property type="entry name" value="Cysteine proteinases"/>
    <property type="match status" value="1"/>
</dbReference>
<comment type="subcellular location">
    <subcellularLocation>
        <location evidence="3">Cytoplasm</location>
    </subcellularLocation>
    <subcellularLocation>
        <location evidence="2">Nucleus</location>
    </subcellularLocation>
</comment>
<organism evidence="14 15">
    <name type="scientific">Naja naja</name>
    <name type="common">Indian cobra</name>
    <dbReference type="NCBI Taxonomy" id="35670"/>
    <lineage>
        <taxon>Eukaryota</taxon>
        <taxon>Metazoa</taxon>
        <taxon>Chordata</taxon>
        <taxon>Craniata</taxon>
        <taxon>Vertebrata</taxon>
        <taxon>Euteleostomi</taxon>
        <taxon>Lepidosauria</taxon>
        <taxon>Squamata</taxon>
        <taxon>Bifurcata</taxon>
        <taxon>Unidentata</taxon>
        <taxon>Episquamata</taxon>
        <taxon>Toxicofera</taxon>
        <taxon>Serpentes</taxon>
        <taxon>Colubroidea</taxon>
        <taxon>Elapidae</taxon>
        <taxon>Elapinae</taxon>
        <taxon>Naja</taxon>
    </lineage>
</organism>
<evidence type="ECO:0000259" key="13">
    <source>
        <dbReference type="PROSITE" id="PS51283"/>
    </source>
</evidence>
<dbReference type="InterPro" id="IPR038765">
    <property type="entry name" value="Papain-like_cys_pep_sf"/>
</dbReference>
<dbReference type="InterPro" id="IPR050185">
    <property type="entry name" value="Ub_carboxyl-term_hydrolase"/>
</dbReference>